<dbReference type="EMBL" id="FMZQ01000010">
    <property type="protein sequence ID" value="SDD05846.1"/>
    <property type="molecule type" value="Genomic_DNA"/>
</dbReference>
<name>A0A1G6RPI5_9GAMM</name>
<reference evidence="2" key="1">
    <citation type="submission" date="2016-10" db="EMBL/GenBank/DDBJ databases">
        <authorList>
            <person name="Varghese N."/>
            <person name="Submissions S."/>
        </authorList>
    </citation>
    <scope>NUCLEOTIDE SEQUENCE [LARGE SCALE GENOMIC DNA]</scope>
    <source>
        <strain evidence="2">DSM 26382</strain>
    </source>
</reference>
<evidence type="ECO:0000313" key="1">
    <source>
        <dbReference type="EMBL" id="SDD05846.1"/>
    </source>
</evidence>
<proteinExistence type="predicted"/>
<organism evidence="1 2">
    <name type="scientific">Ectopseudomonas chengduensis</name>
    <dbReference type="NCBI Taxonomy" id="489632"/>
    <lineage>
        <taxon>Bacteria</taxon>
        <taxon>Pseudomonadati</taxon>
        <taxon>Pseudomonadota</taxon>
        <taxon>Gammaproteobacteria</taxon>
        <taxon>Pseudomonadales</taxon>
        <taxon>Pseudomonadaceae</taxon>
        <taxon>Ectopseudomonas</taxon>
    </lineage>
</organism>
<evidence type="ECO:0000313" key="2">
    <source>
        <dbReference type="Proteomes" id="UP000199467"/>
    </source>
</evidence>
<keyword evidence="2" id="KW-1185">Reference proteome</keyword>
<accession>A0A1G6RPI5</accession>
<dbReference type="GeneID" id="83640145"/>
<protein>
    <submittedName>
        <fullName evidence="1">Uncharacterized protein</fullName>
    </submittedName>
</protein>
<dbReference type="Proteomes" id="UP000199467">
    <property type="component" value="Unassembled WGS sequence"/>
</dbReference>
<sequence>MFYPFFTPCLNCWHWQGFLVRCALRPDEPRLLDFHEWHGRQLVERGRLDAWRVSRITLELLLDTACDPALPWHWRALCLDRAYRPLRVMQQQANDLPRQRSLNLLLNRLATLRLQPSLSFHESAQGHSYE</sequence>
<dbReference type="AlphaFoldDB" id="A0A1G6RPI5"/>
<dbReference type="RefSeq" id="WP_045734129.1">
    <property type="nucleotide sequence ID" value="NZ_FMZQ01000010.1"/>
</dbReference>
<gene>
    <name evidence="1" type="ORF">SAMN05216576_11046</name>
</gene>